<evidence type="ECO:0000313" key="1">
    <source>
        <dbReference type="EMBL" id="KAI4307778.1"/>
    </source>
</evidence>
<dbReference type="EMBL" id="CM039437">
    <property type="protein sequence ID" value="KAI4307778.1"/>
    <property type="molecule type" value="Genomic_DNA"/>
</dbReference>
<sequence length="137" mass="15305">MALQEQLDKFKKQQEKCQTILASIAASNKAQLANARAPVLAVKFSKSTEWLQLVNSIRKTSTGVDQALNYDGKGFSYKFKHDVKDRNQLLQLIRNFLDGIAVSDLMDAYPSVVEDLQLGRFGILSNSDCKLEIALPK</sequence>
<gene>
    <name evidence="1" type="ORF">L6164_030926</name>
</gene>
<dbReference type="Proteomes" id="UP000828941">
    <property type="component" value="Chromosome 12"/>
</dbReference>
<evidence type="ECO:0000313" key="2">
    <source>
        <dbReference type="Proteomes" id="UP000828941"/>
    </source>
</evidence>
<protein>
    <submittedName>
        <fullName evidence="1">Uncharacterized protein</fullName>
    </submittedName>
</protein>
<organism evidence="1 2">
    <name type="scientific">Bauhinia variegata</name>
    <name type="common">Purple orchid tree</name>
    <name type="synonym">Phanera variegata</name>
    <dbReference type="NCBI Taxonomy" id="167791"/>
    <lineage>
        <taxon>Eukaryota</taxon>
        <taxon>Viridiplantae</taxon>
        <taxon>Streptophyta</taxon>
        <taxon>Embryophyta</taxon>
        <taxon>Tracheophyta</taxon>
        <taxon>Spermatophyta</taxon>
        <taxon>Magnoliopsida</taxon>
        <taxon>eudicotyledons</taxon>
        <taxon>Gunneridae</taxon>
        <taxon>Pentapetalae</taxon>
        <taxon>rosids</taxon>
        <taxon>fabids</taxon>
        <taxon>Fabales</taxon>
        <taxon>Fabaceae</taxon>
        <taxon>Cercidoideae</taxon>
        <taxon>Cercideae</taxon>
        <taxon>Bauhiniinae</taxon>
        <taxon>Bauhinia</taxon>
    </lineage>
</organism>
<comment type="caution">
    <text evidence="1">The sequence shown here is derived from an EMBL/GenBank/DDBJ whole genome shotgun (WGS) entry which is preliminary data.</text>
</comment>
<name>A0ACB9LE78_BAUVA</name>
<reference evidence="1 2" key="1">
    <citation type="journal article" date="2022" name="DNA Res.">
        <title>Chromosomal-level genome assembly of the orchid tree Bauhinia variegata (Leguminosae; Cercidoideae) supports the allotetraploid origin hypothesis of Bauhinia.</title>
        <authorList>
            <person name="Zhong Y."/>
            <person name="Chen Y."/>
            <person name="Zheng D."/>
            <person name="Pang J."/>
            <person name="Liu Y."/>
            <person name="Luo S."/>
            <person name="Meng S."/>
            <person name="Qian L."/>
            <person name="Wei D."/>
            <person name="Dai S."/>
            <person name="Zhou R."/>
        </authorList>
    </citation>
    <scope>NUCLEOTIDE SEQUENCE [LARGE SCALE GENOMIC DNA]</scope>
    <source>
        <strain evidence="1">BV-YZ2020</strain>
    </source>
</reference>
<keyword evidence="2" id="KW-1185">Reference proteome</keyword>
<proteinExistence type="predicted"/>
<accession>A0ACB9LE78</accession>